<dbReference type="RefSeq" id="WP_065082407.1">
    <property type="nucleotide sequence ID" value="NZ_FLSS01000012.1"/>
</dbReference>
<evidence type="ECO:0000313" key="1">
    <source>
        <dbReference type="EMBL" id="TYO91967.1"/>
    </source>
</evidence>
<dbReference type="EMBL" id="VNHK01000006">
    <property type="protein sequence ID" value="TYO91967.1"/>
    <property type="molecule type" value="Genomic_DNA"/>
</dbReference>
<evidence type="ECO:0000313" key="2">
    <source>
        <dbReference type="Proteomes" id="UP000324513"/>
    </source>
</evidence>
<keyword evidence="2" id="KW-1185">Reference proteome</keyword>
<organism evidence="1 2">
    <name type="scientific">Elizabethkingia miricola</name>
    <name type="common">Chryseobacterium miricola</name>
    <dbReference type="NCBI Taxonomy" id="172045"/>
    <lineage>
        <taxon>Bacteria</taxon>
        <taxon>Pseudomonadati</taxon>
        <taxon>Bacteroidota</taxon>
        <taxon>Flavobacteriia</taxon>
        <taxon>Flavobacteriales</taxon>
        <taxon>Weeksellaceae</taxon>
        <taxon>Elizabethkingia</taxon>
    </lineage>
</organism>
<comment type="caution">
    <text evidence="1">The sequence shown here is derived from an EMBL/GenBank/DDBJ whole genome shotgun (WGS) entry which is preliminary data.</text>
</comment>
<proteinExistence type="predicted"/>
<gene>
    <name evidence="1" type="ORF">LX74_02218</name>
</gene>
<protein>
    <submittedName>
        <fullName evidence="1">Uncharacterized protein</fullName>
    </submittedName>
</protein>
<name>A0ABY3NGA6_ELIMR</name>
<dbReference type="Proteomes" id="UP000324513">
    <property type="component" value="Unassembled WGS sequence"/>
</dbReference>
<sequence length="67" mass="7826">MEEIRVTKRNGFFKDIFKKISSTNLKQIIDYNVKVDGEQTTVVFSPQKKSNIDQEAFNNMISQLIKE</sequence>
<reference evidence="1 2" key="1">
    <citation type="submission" date="2019-07" db="EMBL/GenBank/DDBJ databases">
        <title>Genomic Encyclopedia of Archaeal and Bacterial Type Strains, Phase II (KMG-II): from individual species to whole genera.</title>
        <authorList>
            <person name="Goeker M."/>
        </authorList>
    </citation>
    <scope>NUCLEOTIDE SEQUENCE [LARGE SCALE GENOMIC DNA]</scope>
    <source>
        <strain evidence="1 2">DSM 14571</strain>
    </source>
</reference>
<accession>A0ABY3NGA6</accession>